<feature type="non-terminal residue" evidence="1">
    <location>
        <position position="137"/>
    </location>
</feature>
<dbReference type="STRING" id="56216.A0A1A6GZS2"/>
<dbReference type="Proteomes" id="UP000092124">
    <property type="component" value="Unassembled WGS sequence"/>
</dbReference>
<gene>
    <name evidence="1" type="ORF">A6R68_13782</name>
</gene>
<protein>
    <submittedName>
        <fullName evidence="1">Uncharacterized protein</fullName>
    </submittedName>
</protein>
<organism evidence="1 2">
    <name type="scientific">Neotoma lepida</name>
    <name type="common">Desert woodrat</name>
    <dbReference type="NCBI Taxonomy" id="56216"/>
    <lineage>
        <taxon>Eukaryota</taxon>
        <taxon>Metazoa</taxon>
        <taxon>Chordata</taxon>
        <taxon>Craniata</taxon>
        <taxon>Vertebrata</taxon>
        <taxon>Euteleostomi</taxon>
        <taxon>Mammalia</taxon>
        <taxon>Eutheria</taxon>
        <taxon>Euarchontoglires</taxon>
        <taxon>Glires</taxon>
        <taxon>Rodentia</taxon>
        <taxon>Myomorpha</taxon>
        <taxon>Muroidea</taxon>
        <taxon>Cricetidae</taxon>
        <taxon>Neotominae</taxon>
        <taxon>Neotoma</taxon>
    </lineage>
</organism>
<keyword evidence="2" id="KW-1185">Reference proteome</keyword>
<name>A0A1A6GZS2_NEOLE</name>
<comment type="caution">
    <text evidence="1">The sequence shown here is derived from an EMBL/GenBank/DDBJ whole genome shotgun (WGS) entry which is preliminary data.</text>
</comment>
<dbReference type="AlphaFoldDB" id="A0A1A6GZS2"/>
<accession>A0A1A6GZS2</accession>
<proteinExistence type="predicted"/>
<evidence type="ECO:0000313" key="1">
    <source>
        <dbReference type="EMBL" id="OBS71641.1"/>
    </source>
</evidence>
<evidence type="ECO:0000313" key="2">
    <source>
        <dbReference type="Proteomes" id="UP000092124"/>
    </source>
</evidence>
<dbReference type="EMBL" id="LZPO01055892">
    <property type="protein sequence ID" value="OBS71641.1"/>
    <property type="molecule type" value="Genomic_DNA"/>
</dbReference>
<sequence>MILDPLNDRIPQSIITGSKDFQNVTSDILFRLVSSFFLCISEDEAFGDYLMLLSITTEILKYAGFGSGTLISQIELVSSQVEMTRFGLEKDEQPKKAAIISAESHSKTAELTATTFEYISQAVIAGCLPTCVEVREG</sequence>
<reference evidence="1 2" key="1">
    <citation type="submission" date="2016-06" db="EMBL/GenBank/DDBJ databases">
        <title>The Draft Genome Sequence and Annotation of the Desert Woodrat Neotoma lepida.</title>
        <authorList>
            <person name="Campbell M."/>
            <person name="Oakeson K.F."/>
            <person name="Yandell M."/>
            <person name="Halpert J.R."/>
            <person name="Dearing D."/>
        </authorList>
    </citation>
    <scope>NUCLEOTIDE SEQUENCE [LARGE SCALE GENOMIC DNA]</scope>
    <source>
        <strain evidence="1">417</strain>
        <tissue evidence="1">Liver</tissue>
    </source>
</reference>